<evidence type="ECO:0000313" key="14">
    <source>
        <dbReference type="Proteomes" id="UP001221189"/>
    </source>
</evidence>
<comment type="subunit">
    <text evidence="11">Heterotrimer of RecB, RecC and RecD. All subunits contribute to DNA-binding.</text>
</comment>
<dbReference type="PANTHER" id="PTHR43788:SF6">
    <property type="entry name" value="DNA HELICASE B"/>
    <property type="match status" value="1"/>
</dbReference>
<keyword evidence="6 11" id="KW-0269">Exonuclease</keyword>
<comment type="miscellaneous">
    <text evidence="11">In the RecBCD complex, RecB has a slow 3'-5' helicase, an exonuclease activity and loads RecA onto ssDNA, RecD has a fast 5'-3' helicase activity, while RecC stimulates the ATPase and processivity of the RecB helicase and contributes to recognition of the Chi site.</text>
</comment>
<sequence length="674" mass="72949">MTAALAVLAALKQWSEQGWLRRLDAAFARFAAEQQPDATAPLLLAAALVAHMEGRGHSCVELDLLLQDSEALLGWKADAAGALRQLMQEQLPPDLPSWLAALRASPLVWVEQAGDDRQGGAEPLVLSGSKLYLRRMWSCEQKVAAQVLARVAEAEKPQQVDVRRWLDLLFPEAAPQSEVEPADLDWQKLACGLALNGRMSLITGGPGTGKTYTVARLLALLFAVDPEPQRLRVGLAAPTGKAAARLKQAIDSALGDLQTQLGSNLPLQQLATQIGPARTLHSMLGARPDTRKFKADAAHPLALDVLIVDEASMIHLEMMSALLEALPAGCRLILLGDKDQLASVEAGAVLGDLCTDAELGRYLPATAAYAQAVTGQAIAPEYQASQASKLAQQTVMLRRSHRFGGPIGQLALAVNRGDARAASELLRFGEREILHELQPPNLAALLRLAVQGRPGAEGGYRRYLELVKQGPAQPDAAGFEQWVGQILTAFERFRLLCAVREGQFGAIVLNQAVEQALSEQRLLVKRGEWYEGRPVMVTRNDVSLGVFNGDIGIVLRPQRESAGTEGSAQRLRAYFSDGAKLRSVAVSRLADVETAFAMTVHKSQGSEFEHTVLVLPTEPSRVLTRELVYTGITRARKAFTLVNGWPPGFAKALAQRTRRASGLLERLAESREQS</sequence>
<dbReference type="GO" id="GO:0008854">
    <property type="term" value="F:exodeoxyribonuclease V activity"/>
    <property type="evidence" value="ECO:0007669"/>
    <property type="project" value="UniProtKB-EC"/>
</dbReference>
<dbReference type="Gene3D" id="1.10.10.1020">
    <property type="entry name" value="RecBCD complex, subunit RecD, N-terminal domain"/>
    <property type="match status" value="1"/>
</dbReference>
<comment type="similarity">
    <text evidence="11">Belongs to the RecD family.</text>
</comment>
<evidence type="ECO:0000256" key="2">
    <source>
        <dbReference type="ARBA" id="ARBA00022741"/>
    </source>
</evidence>
<keyword evidence="9 11" id="KW-0234">DNA repair</keyword>
<keyword evidence="4 11" id="KW-0378">Hydrolase</keyword>
<dbReference type="Pfam" id="PF18335">
    <property type="entry name" value="SH3_13"/>
    <property type="match status" value="1"/>
</dbReference>
<dbReference type="NCBIfam" id="TIGR01447">
    <property type="entry name" value="recD"/>
    <property type="match status" value="1"/>
</dbReference>
<dbReference type="RefSeq" id="WP_273600849.1">
    <property type="nucleotide sequence ID" value="NZ_JAQQXT010000008.1"/>
</dbReference>
<keyword evidence="3 11" id="KW-0227">DNA damage</keyword>
<feature type="domain" description="AAA+ ATPase" evidence="12">
    <location>
        <begin position="196"/>
        <end position="528"/>
    </location>
</feature>
<evidence type="ECO:0000313" key="13">
    <source>
        <dbReference type="EMBL" id="MDC8772658.1"/>
    </source>
</evidence>
<dbReference type="EC" id="5.6.2.3" evidence="11"/>
<keyword evidence="7 11" id="KW-0067">ATP-binding</keyword>
<reference evidence="13 14" key="1">
    <citation type="submission" date="2022-10" db="EMBL/GenBank/DDBJ databases">
        <title>Paucibacter sp. hw1 Genome sequencing.</title>
        <authorList>
            <person name="Park S."/>
        </authorList>
    </citation>
    <scope>NUCLEOTIDE SEQUENCE [LARGE SCALE GENOMIC DNA]</scope>
    <source>
        <strain evidence="14">hw1</strain>
    </source>
</reference>
<evidence type="ECO:0000256" key="3">
    <source>
        <dbReference type="ARBA" id="ARBA00022763"/>
    </source>
</evidence>
<evidence type="ECO:0000256" key="9">
    <source>
        <dbReference type="ARBA" id="ARBA00023204"/>
    </source>
</evidence>
<keyword evidence="14" id="KW-1185">Reference proteome</keyword>
<dbReference type="InterPro" id="IPR027785">
    <property type="entry name" value="UvrD-like_helicase_C"/>
</dbReference>
<evidence type="ECO:0000259" key="12">
    <source>
        <dbReference type="SMART" id="SM00382"/>
    </source>
</evidence>
<comment type="catalytic activity">
    <reaction evidence="11">
        <text>ATP + H2O = ADP + phosphate + H(+)</text>
        <dbReference type="Rhea" id="RHEA:13065"/>
        <dbReference type="ChEBI" id="CHEBI:15377"/>
        <dbReference type="ChEBI" id="CHEBI:15378"/>
        <dbReference type="ChEBI" id="CHEBI:30616"/>
        <dbReference type="ChEBI" id="CHEBI:43474"/>
        <dbReference type="ChEBI" id="CHEBI:456216"/>
        <dbReference type="EC" id="5.6.2.3"/>
    </reaction>
</comment>
<dbReference type="EMBL" id="JAQQXT010000008">
    <property type="protein sequence ID" value="MDC8772658.1"/>
    <property type="molecule type" value="Genomic_DNA"/>
</dbReference>
<gene>
    <name evidence="11 13" type="primary">recD</name>
    <name evidence="13" type="ORF">PRZ03_13825</name>
</gene>
<evidence type="ECO:0000256" key="6">
    <source>
        <dbReference type="ARBA" id="ARBA00022839"/>
    </source>
</evidence>
<dbReference type="Pfam" id="PF13538">
    <property type="entry name" value="UvrD_C_2"/>
    <property type="match status" value="1"/>
</dbReference>
<evidence type="ECO:0000256" key="4">
    <source>
        <dbReference type="ARBA" id="ARBA00022801"/>
    </source>
</evidence>
<dbReference type="Pfam" id="PF13245">
    <property type="entry name" value="AAA_19"/>
    <property type="match status" value="1"/>
</dbReference>
<dbReference type="SUPFAM" id="SSF52540">
    <property type="entry name" value="P-loop containing nucleoside triphosphate hydrolases"/>
    <property type="match status" value="2"/>
</dbReference>
<proteinExistence type="inferred from homology"/>
<comment type="caution">
    <text evidence="13">The sequence shown here is derived from an EMBL/GenBank/DDBJ whole genome shotgun (WGS) entry which is preliminary data.</text>
</comment>
<feature type="binding site" evidence="11">
    <location>
        <begin position="204"/>
        <end position="211"/>
    </location>
    <ligand>
        <name>ATP</name>
        <dbReference type="ChEBI" id="CHEBI:30616"/>
    </ligand>
</feature>
<dbReference type="CDD" id="cd17933">
    <property type="entry name" value="DEXSc_RecD-like"/>
    <property type="match status" value="1"/>
</dbReference>
<evidence type="ECO:0000256" key="5">
    <source>
        <dbReference type="ARBA" id="ARBA00022806"/>
    </source>
</evidence>
<organism evidence="13 14">
    <name type="scientific">Roseateles albus</name>
    <dbReference type="NCBI Taxonomy" id="2987525"/>
    <lineage>
        <taxon>Bacteria</taxon>
        <taxon>Pseudomonadati</taxon>
        <taxon>Pseudomonadota</taxon>
        <taxon>Betaproteobacteria</taxon>
        <taxon>Burkholderiales</taxon>
        <taxon>Sphaerotilaceae</taxon>
        <taxon>Roseateles</taxon>
    </lineage>
</organism>
<comment type="function">
    <text evidence="11">A helicase/nuclease that prepares dsDNA breaks (DSB) for recombinational DNA repair. Binds to DSBs and unwinds DNA via a highly rapid and processive ATP-dependent bidirectional helicase activity. Unwinds dsDNA until it encounters a Chi (crossover hotspot instigator) sequence from the 3' direction. Cuts ssDNA a few nucleotides 3' to the Chi site. The properties and activities of the enzyme are changed at Chi. The Chi-altered holoenzyme produces a long 3'-ssDNA overhang and facilitates RecA-binding to the ssDNA for homologous DNA recombination and repair. Holoenzyme degrades any linearized DNA that is unable to undergo homologous recombination. In the holoenzyme this subunit has ssDNA-dependent ATPase and 5'-3' helicase activity. When added to pre-assembled RecBC greatly stimulates nuclease activity and augments holoenzyme processivity. Negatively regulates the RecA-loading ability of RecBCD.</text>
</comment>
<dbReference type="InterPro" id="IPR049550">
    <property type="entry name" value="RecD_N"/>
</dbReference>
<evidence type="ECO:0000256" key="11">
    <source>
        <dbReference type="HAMAP-Rule" id="MF_01487"/>
    </source>
</evidence>
<evidence type="ECO:0000256" key="10">
    <source>
        <dbReference type="ARBA" id="ARBA00023235"/>
    </source>
</evidence>
<evidence type="ECO:0000256" key="8">
    <source>
        <dbReference type="ARBA" id="ARBA00023125"/>
    </source>
</evidence>
<dbReference type="Gene3D" id="3.40.50.300">
    <property type="entry name" value="P-loop containing nucleotide triphosphate hydrolases"/>
    <property type="match status" value="3"/>
</dbReference>
<dbReference type="InterPro" id="IPR027417">
    <property type="entry name" value="P-loop_NTPase"/>
</dbReference>
<dbReference type="PANTHER" id="PTHR43788">
    <property type="entry name" value="DNA2/NAM7 HELICASE FAMILY MEMBER"/>
    <property type="match status" value="1"/>
</dbReference>
<dbReference type="InterPro" id="IPR041851">
    <property type="entry name" value="RecD_N_sf"/>
</dbReference>
<keyword evidence="10 11" id="KW-0413">Isomerase</keyword>
<dbReference type="Pfam" id="PF21185">
    <property type="entry name" value="RecD_N"/>
    <property type="match status" value="1"/>
</dbReference>
<dbReference type="CDD" id="cd18809">
    <property type="entry name" value="SF1_C_RecD"/>
    <property type="match status" value="1"/>
</dbReference>
<dbReference type="SMART" id="SM00382">
    <property type="entry name" value="AAA"/>
    <property type="match status" value="1"/>
</dbReference>
<dbReference type="InterPro" id="IPR006344">
    <property type="entry name" value="RecD"/>
</dbReference>
<dbReference type="Proteomes" id="UP001221189">
    <property type="component" value="Unassembled WGS sequence"/>
</dbReference>
<keyword evidence="8 11" id="KW-0238">DNA-binding</keyword>
<dbReference type="InterPro" id="IPR003593">
    <property type="entry name" value="AAA+_ATPase"/>
</dbReference>
<dbReference type="HAMAP" id="MF_01487">
    <property type="entry name" value="RecD"/>
    <property type="match status" value="1"/>
</dbReference>
<accession>A0ABT5KFJ3</accession>
<protein>
    <recommendedName>
        <fullName evidence="11">RecBCD enzyme subunit RecD</fullName>
        <ecNumber evidence="11">5.6.2.3</ecNumber>
    </recommendedName>
    <alternativeName>
        <fullName evidence="11">DNA 5'-3' helicase subunit RecD</fullName>
    </alternativeName>
    <alternativeName>
        <fullName evidence="11">Exonuclease V subunit RecD</fullName>
        <shortName evidence="11">ExoV subunit RecD</shortName>
    </alternativeName>
    <alternativeName>
        <fullName evidence="11">Helicase/nuclease RecBCD subunit RecD</fullName>
    </alternativeName>
</protein>
<dbReference type="InterPro" id="IPR041451">
    <property type="entry name" value="RecD2_SH13"/>
</dbReference>
<name>A0ABT5KFJ3_9BURK</name>
<evidence type="ECO:0000256" key="1">
    <source>
        <dbReference type="ARBA" id="ARBA00022722"/>
    </source>
</evidence>
<keyword evidence="1 11" id="KW-0540">Nuclease</keyword>
<keyword evidence="5 11" id="KW-0347">Helicase</keyword>
<evidence type="ECO:0000256" key="7">
    <source>
        <dbReference type="ARBA" id="ARBA00022840"/>
    </source>
</evidence>
<keyword evidence="2 11" id="KW-0547">Nucleotide-binding</keyword>
<dbReference type="InterPro" id="IPR050534">
    <property type="entry name" value="Coronavir_polyprotein_1ab"/>
</dbReference>